<proteinExistence type="predicted"/>
<reference evidence="3" key="1">
    <citation type="submission" date="2022-11" db="UniProtKB">
        <authorList>
            <consortium name="WormBaseParasite"/>
        </authorList>
    </citation>
    <scope>IDENTIFICATION</scope>
</reference>
<dbReference type="AlphaFoldDB" id="A0A915PK28"/>
<dbReference type="Pfam" id="PF17820">
    <property type="entry name" value="PDZ_6"/>
    <property type="match status" value="1"/>
</dbReference>
<organism evidence="2 3">
    <name type="scientific">Setaria digitata</name>
    <dbReference type="NCBI Taxonomy" id="48799"/>
    <lineage>
        <taxon>Eukaryota</taxon>
        <taxon>Metazoa</taxon>
        <taxon>Ecdysozoa</taxon>
        <taxon>Nematoda</taxon>
        <taxon>Chromadorea</taxon>
        <taxon>Rhabditida</taxon>
        <taxon>Spirurina</taxon>
        <taxon>Spiruromorpha</taxon>
        <taxon>Filarioidea</taxon>
        <taxon>Setariidae</taxon>
        <taxon>Setaria</taxon>
    </lineage>
</organism>
<name>A0A915PK28_9BILA</name>
<accession>A0A915PK28</accession>
<dbReference type="Gene3D" id="2.30.42.10">
    <property type="match status" value="1"/>
</dbReference>
<dbReference type="SUPFAM" id="SSF50156">
    <property type="entry name" value="PDZ domain-like"/>
    <property type="match status" value="1"/>
</dbReference>
<dbReference type="PROSITE" id="PS50106">
    <property type="entry name" value="PDZ"/>
    <property type="match status" value="1"/>
</dbReference>
<dbReference type="InterPro" id="IPR041489">
    <property type="entry name" value="PDZ_6"/>
</dbReference>
<dbReference type="SMART" id="SM00228">
    <property type="entry name" value="PDZ"/>
    <property type="match status" value="1"/>
</dbReference>
<evidence type="ECO:0000313" key="2">
    <source>
        <dbReference type="Proteomes" id="UP000887581"/>
    </source>
</evidence>
<evidence type="ECO:0000259" key="1">
    <source>
        <dbReference type="PROSITE" id="PS50106"/>
    </source>
</evidence>
<keyword evidence="2" id="KW-1185">Reference proteome</keyword>
<dbReference type="InterPro" id="IPR036034">
    <property type="entry name" value="PDZ_sf"/>
</dbReference>
<dbReference type="InterPro" id="IPR001478">
    <property type="entry name" value="PDZ"/>
</dbReference>
<dbReference type="WBParaSite" id="sdigi.contig202.g6060.t1">
    <property type="protein sequence ID" value="sdigi.contig202.g6060.t1"/>
    <property type="gene ID" value="sdigi.contig202.g6060"/>
</dbReference>
<protein>
    <submittedName>
        <fullName evidence="3">PDZ domain-containing protein</fullName>
    </submittedName>
</protein>
<evidence type="ECO:0000313" key="3">
    <source>
        <dbReference type="WBParaSite" id="sdigi.contig202.g6060.t1"/>
    </source>
</evidence>
<sequence length="431" mass="47666">MVIRNVCLVGGPPWGLRFASSPNGRIRVTQVLPDGRADQEGVRIGDIVEAINGQQCTGYKMLNAKVRGARGVLRFRFIRIAGGDSKGVDERKDEARKGKKNEKVEINISPEPTLHLESAIFKGSALTEGKQFNKHLPPVPVKPTVQESVLEFKTDGSKSLNYLNLKTEPTNISKNMGTAASVKVDDDLMVPARMCKNYLPPEIFPVHEPDFTHSNRHNGGMRDSIRDKKRFFEMLASQKEFHAPIRMDQLQLHQKIEYESPSLLSSDQDTHISGYESIAGDSVGLTQSTIMTDTGRQSVSRYGPSLGRLASCCSFAPKHPGDIRTPSLVTTATSMAIPATSFGQFLSASLYPPTSAIQRERNLELELVSGNPEGSPVPSIPLDNSFSAVQPMGLKLAKYRSLVPMRSEFAYMCITKVLLMNCREWIFEQKL</sequence>
<feature type="domain" description="PDZ" evidence="1">
    <location>
        <begin position="11"/>
        <end position="74"/>
    </location>
</feature>
<dbReference type="Proteomes" id="UP000887581">
    <property type="component" value="Unplaced"/>
</dbReference>